<name>A0A7X1PL87_9PSED</name>
<protein>
    <submittedName>
        <fullName evidence="3">General secretion pathway protein GspL</fullName>
    </submittedName>
</protein>
<dbReference type="InterPro" id="IPR007813">
    <property type="entry name" value="PilN"/>
</dbReference>
<dbReference type="PANTHER" id="PTHR40278">
    <property type="entry name" value="DNA UTILIZATION PROTEIN HOFN"/>
    <property type="match status" value="1"/>
</dbReference>
<keyword evidence="2" id="KW-1133">Transmembrane helix</keyword>
<dbReference type="Gene3D" id="3.30.420.380">
    <property type="match status" value="1"/>
</dbReference>
<organism evidence="3 4">
    <name type="scientific">Pseudomonas piscis</name>
    <dbReference type="NCBI Taxonomy" id="2614538"/>
    <lineage>
        <taxon>Bacteria</taxon>
        <taxon>Pseudomonadati</taxon>
        <taxon>Pseudomonadota</taxon>
        <taxon>Gammaproteobacteria</taxon>
        <taxon>Pseudomonadales</taxon>
        <taxon>Pseudomonadaceae</taxon>
        <taxon>Pseudomonas</taxon>
    </lineage>
</organism>
<comment type="caution">
    <text evidence="3">The sequence shown here is derived from an EMBL/GenBank/DDBJ whole genome shotgun (WGS) entry which is preliminary data.</text>
</comment>
<dbReference type="RefSeq" id="WP_152897827.1">
    <property type="nucleotide sequence ID" value="NZ_WHUV01000002.1"/>
</dbReference>
<dbReference type="Proteomes" id="UP000486534">
    <property type="component" value="Unassembled WGS sequence"/>
</dbReference>
<dbReference type="InterPro" id="IPR052534">
    <property type="entry name" value="Extracell_DNA_Util/SecSys_Comp"/>
</dbReference>
<feature type="transmembrane region" description="Helical" evidence="2">
    <location>
        <begin position="205"/>
        <end position="224"/>
    </location>
</feature>
<dbReference type="InterPro" id="IPR043129">
    <property type="entry name" value="ATPase_NBD"/>
</dbReference>
<feature type="coiled-coil region" evidence="1">
    <location>
        <begin position="224"/>
        <end position="261"/>
    </location>
</feature>
<accession>A0A7X1PL87</accession>
<reference evidence="3 4" key="1">
    <citation type="submission" date="2019-10" db="EMBL/GenBank/DDBJ databases">
        <title>Pseudomonas dajingensis sp. nov., isolated from the profound head ulcers of farmed Murray cod (Maccullochella peelii peelii).</title>
        <authorList>
            <person name="Liu Y."/>
        </authorList>
    </citation>
    <scope>NUCLEOTIDE SEQUENCE [LARGE SCALE GENOMIC DNA]</scope>
    <source>
        <strain evidence="3 4">MC042</strain>
    </source>
</reference>
<keyword evidence="2" id="KW-0812">Transmembrane</keyword>
<dbReference type="PANTHER" id="PTHR40278:SF1">
    <property type="entry name" value="DNA UTILIZATION PROTEIN HOFN"/>
    <property type="match status" value="1"/>
</dbReference>
<dbReference type="AlphaFoldDB" id="A0A7X1PL87"/>
<gene>
    <name evidence="3" type="ORF">GDH07_13275</name>
</gene>
<proteinExistence type="predicted"/>
<dbReference type="EMBL" id="WHUV01000002">
    <property type="protein sequence ID" value="MQA54281.1"/>
    <property type="molecule type" value="Genomic_DNA"/>
</dbReference>
<dbReference type="Pfam" id="PF05137">
    <property type="entry name" value="PilN"/>
    <property type="match status" value="1"/>
</dbReference>
<dbReference type="SUPFAM" id="SSF53067">
    <property type="entry name" value="Actin-like ATPase domain"/>
    <property type="match status" value="1"/>
</dbReference>
<sequence>MNLLIQPLADRLQPLIRWLLLRWRGSPLPGFLAWWRAELLACLPASWRARINPEKKQPLLFSRDDHFWTGDVEQLQPALAPSTSAAAVLVLLQHQRLLHEVSLPAAVAQDLSSMLSYEMDKYTPFKASQVYFDCVRLPSAHDSLIRIRLAVVSRERLDTLLDQAQQAGHSIMAVDVLDEHGTRLHVDLLAPHRRTRRRRSLMRPAPALALVALVLALAGLQLWLHNRQQALEDMRQQVKALQRQTQQVQALNQQIDDTLNAQRYVVERRAQTTSMAALLDELSQCIPLNTTLESLNINPDGQVSLTGQSSQASALISAMKACRSLEGINFQGAIQPDLVTGLDRFSMLATLRKAEASHAPATNPR</sequence>
<keyword evidence="1" id="KW-0175">Coiled coil</keyword>
<keyword evidence="2" id="KW-0472">Membrane</keyword>
<evidence type="ECO:0000256" key="2">
    <source>
        <dbReference type="SAM" id="Phobius"/>
    </source>
</evidence>
<evidence type="ECO:0000313" key="3">
    <source>
        <dbReference type="EMBL" id="MQA54281.1"/>
    </source>
</evidence>
<evidence type="ECO:0000256" key="1">
    <source>
        <dbReference type="SAM" id="Coils"/>
    </source>
</evidence>
<evidence type="ECO:0000313" key="4">
    <source>
        <dbReference type="Proteomes" id="UP000486534"/>
    </source>
</evidence>